<feature type="region of interest" description="Disordered" evidence="1">
    <location>
        <begin position="83"/>
        <end position="114"/>
    </location>
</feature>
<dbReference type="WBParaSite" id="HPLM_0000789601-mRNA-1">
    <property type="protein sequence ID" value="HPLM_0000789601-mRNA-1"/>
    <property type="gene ID" value="HPLM_0000789601"/>
</dbReference>
<evidence type="ECO:0000313" key="4">
    <source>
        <dbReference type="WBParaSite" id="HPLM_0000789601-mRNA-1"/>
    </source>
</evidence>
<dbReference type="CDD" id="cd04371">
    <property type="entry name" value="DEP"/>
    <property type="match status" value="1"/>
</dbReference>
<dbReference type="InterPro" id="IPR036388">
    <property type="entry name" value="WH-like_DNA-bd_sf"/>
</dbReference>
<dbReference type="AlphaFoldDB" id="A0A0N4WBQ9"/>
<dbReference type="OrthoDB" id="524326at2759"/>
<dbReference type="Proteomes" id="UP000268014">
    <property type="component" value="Unassembled WGS sequence"/>
</dbReference>
<evidence type="ECO:0000313" key="3">
    <source>
        <dbReference type="Proteomes" id="UP000268014"/>
    </source>
</evidence>
<reference evidence="4" key="1">
    <citation type="submission" date="2017-02" db="UniProtKB">
        <authorList>
            <consortium name="WormBaseParasite"/>
        </authorList>
    </citation>
    <scope>IDENTIFICATION</scope>
</reference>
<sequence length="130" mass="14988">MPVKRHRRQLTSFENSFTGKEAVDFLLILLPRLIFEGRQEFQTSFFITYLHSFSESNVFNDMLIILSSYLQFTKNPRFPAKCHDPSKSVTRAPVTSPIVPVTSQSGPMGLPPLRDTRHSNPFVQNFREDI</sequence>
<dbReference type="STRING" id="6290.A0A0N4WBQ9"/>
<accession>A0A0N4WBQ9</accession>
<gene>
    <name evidence="2" type="ORF">HPLM_LOCUS7888</name>
</gene>
<protein>
    <submittedName>
        <fullName evidence="4">DEP domain-containing protein</fullName>
    </submittedName>
</protein>
<proteinExistence type="predicted"/>
<reference evidence="2 3" key="2">
    <citation type="submission" date="2018-11" db="EMBL/GenBank/DDBJ databases">
        <authorList>
            <consortium name="Pathogen Informatics"/>
        </authorList>
    </citation>
    <scope>NUCLEOTIDE SEQUENCE [LARGE SCALE GENOMIC DNA]</scope>
    <source>
        <strain evidence="2 3">MHpl1</strain>
    </source>
</reference>
<evidence type="ECO:0000313" key="2">
    <source>
        <dbReference type="EMBL" id="VDO33270.1"/>
    </source>
</evidence>
<evidence type="ECO:0000256" key="1">
    <source>
        <dbReference type="SAM" id="MobiDB-lite"/>
    </source>
</evidence>
<dbReference type="Gene3D" id="1.10.10.10">
    <property type="entry name" value="Winged helix-like DNA-binding domain superfamily/Winged helix DNA-binding domain"/>
    <property type="match status" value="1"/>
</dbReference>
<keyword evidence="3" id="KW-1185">Reference proteome</keyword>
<organism evidence="4">
    <name type="scientific">Haemonchus placei</name>
    <name type="common">Barber's pole worm</name>
    <dbReference type="NCBI Taxonomy" id="6290"/>
    <lineage>
        <taxon>Eukaryota</taxon>
        <taxon>Metazoa</taxon>
        <taxon>Ecdysozoa</taxon>
        <taxon>Nematoda</taxon>
        <taxon>Chromadorea</taxon>
        <taxon>Rhabditida</taxon>
        <taxon>Rhabditina</taxon>
        <taxon>Rhabditomorpha</taxon>
        <taxon>Strongyloidea</taxon>
        <taxon>Trichostrongylidae</taxon>
        <taxon>Haemonchus</taxon>
    </lineage>
</organism>
<dbReference type="EMBL" id="UZAF01016744">
    <property type="protein sequence ID" value="VDO33270.1"/>
    <property type="molecule type" value="Genomic_DNA"/>
</dbReference>
<name>A0A0N4WBQ9_HAEPC</name>